<dbReference type="EMBL" id="CAJNNW010034107">
    <property type="protein sequence ID" value="CAE8721618.1"/>
    <property type="molecule type" value="Genomic_DNA"/>
</dbReference>
<comment type="caution">
    <text evidence="2">The sequence shown here is derived from an EMBL/GenBank/DDBJ whole genome shotgun (WGS) entry which is preliminary data.</text>
</comment>
<evidence type="ECO:0000313" key="3">
    <source>
        <dbReference type="Proteomes" id="UP000626109"/>
    </source>
</evidence>
<organism evidence="2 3">
    <name type="scientific">Polarella glacialis</name>
    <name type="common">Dinoflagellate</name>
    <dbReference type="NCBI Taxonomy" id="89957"/>
    <lineage>
        <taxon>Eukaryota</taxon>
        <taxon>Sar</taxon>
        <taxon>Alveolata</taxon>
        <taxon>Dinophyceae</taxon>
        <taxon>Suessiales</taxon>
        <taxon>Suessiaceae</taxon>
        <taxon>Polarella</taxon>
    </lineage>
</organism>
<dbReference type="SUPFAM" id="SSF48452">
    <property type="entry name" value="TPR-like"/>
    <property type="match status" value="2"/>
</dbReference>
<evidence type="ECO:0008006" key="4">
    <source>
        <dbReference type="Google" id="ProtNLM"/>
    </source>
</evidence>
<proteinExistence type="predicted"/>
<feature type="region of interest" description="Disordered" evidence="1">
    <location>
        <begin position="480"/>
        <end position="501"/>
    </location>
</feature>
<accession>A0A813L880</accession>
<feature type="region of interest" description="Disordered" evidence="1">
    <location>
        <begin position="720"/>
        <end position="752"/>
    </location>
</feature>
<dbReference type="InterPro" id="IPR019734">
    <property type="entry name" value="TPR_rpt"/>
</dbReference>
<evidence type="ECO:0000313" key="2">
    <source>
        <dbReference type="EMBL" id="CAE8721618.1"/>
    </source>
</evidence>
<feature type="compositionally biased region" description="Basic and acidic residues" evidence="1">
    <location>
        <begin position="856"/>
        <end position="865"/>
    </location>
</feature>
<dbReference type="SMART" id="SM00028">
    <property type="entry name" value="TPR"/>
    <property type="match status" value="4"/>
</dbReference>
<dbReference type="AlphaFoldDB" id="A0A813L880"/>
<feature type="region of interest" description="Disordered" evidence="1">
    <location>
        <begin position="24"/>
        <end position="79"/>
    </location>
</feature>
<sequence length="865" mass="96056">MAPWDQLCCRRRAAYSQLNVVGGARRTAPPLPEADEHSLERLVVGDSSSPCAGDDSSSEDDEPPAVRQKPTVQELQRRQEQLQYLRQRPQAKTQELLHQVTQELLHKQRPKLSSPEQPRLQAETQLLLLELREQLGSAAAAEAGTDDKKASRRTPDLLQQLQNQLDPAPQHEVQQLQKQRELQLETRTLLQQLQEELLPFEQKVHMESPEEQEPVSGAMREKKLDALLQRASGLLESKSWQSAEETYEIVVELAPLDFRAHQGKALALAGQGRYLQAFGACRRGLGVLPDCAELKELKEVYRRKHKEQKAERDKPQPAGPAHLAKEEAREAVDLASDQLAAAKTDAEKHLARGMLQEAMDRFSQAADQEGEESARAAQFTAAAAPSPVALSPKKKKLEDLLQKASGFLELKAWQSAEQAYEIAVELAPRDWRTHQGKALALQGQGRFLKAFSASKVGLEQLPGNAVLQALMEQSRAKFKGQRDAEVEKQSAERKLAPSLTKEQARQVMSKAMEHFEESQNLAKIKAAIDQCRASSSDPSVQQMAIQTTMLPMVQKVLGPELEQFGFDANSTLDAMMQIQFLAAGDQEMQAKVMRVMNFLMTGVLATIAHKNVNNEMDKGLVFGFSSRMIPDLNVRVPERTHSGHASALAVHSEPESHVATPRQGWLVLFFVSPFAHVPKTHGPKNPRVAHDPDRLLAKAALTAKSCCPLLPRLWNDFRTQRPPGRIRSAAGPPKLRRAPKAPEATGDGRRAPGLTEYRYLDRGIEKTASFPTNPADDESGSFASASSSGVREYQDKLKAVAMREKGLSKPEIAEKLSRSENWVKRWWRVEPALFERPAGDRSAVTTGFPSFLSGPRHSEEISQGV</sequence>
<gene>
    <name evidence="2" type="ORF">PGLA2088_LOCUS42037</name>
</gene>
<feature type="region of interest" description="Disordered" evidence="1">
    <location>
        <begin position="839"/>
        <end position="865"/>
    </location>
</feature>
<feature type="region of interest" description="Disordered" evidence="1">
    <location>
        <begin position="305"/>
        <end position="328"/>
    </location>
</feature>
<evidence type="ECO:0000256" key="1">
    <source>
        <dbReference type="SAM" id="MobiDB-lite"/>
    </source>
</evidence>
<protein>
    <recommendedName>
        <fullName evidence="4">Protein C10</fullName>
    </recommendedName>
</protein>
<reference evidence="2" key="1">
    <citation type="submission" date="2021-02" db="EMBL/GenBank/DDBJ databases">
        <authorList>
            <person name="Dougan E. K."/>
            <person name="Rhodes N."/>
            <person name="Thang M."/>
            <person name="Chan C."/>
        </authorList>
    </citation>
    <scope>NUCLEOTIDE SEQUENCE</scope>
</reference>
<dbReference type="Gene3D" id="1.25.40.10">
    <property type="entry name" value="Tetratricopeptide repeat domain"/>
    <property type="match status" value="2"/>
</dbReference>
<name>A0A813L880_POLGL</name>
<dbReference type="InterPro" id="IPR011990">
    <property type="entry name" value="TPR-like_helical_dom_sf"/>
</dbReference>
<feature type="compositionally biased region" description="Basic and acidic residues" evidence="1">
    <location>
        <begin position="480"/>
        <end position="495"/>
    </location>
</feature>
<feature type="compositionally biased region" description="Low complexity" evidence="1">
    <location>
        <begin position="46"/>
        <end position="55"/>
    </location>
</feature>
<dbReference type="Proteomes" id="UP000626109">
    <property type="component" value="Unassembled WGS sequence"/>
</dbReference>